<name>A0A507F4G1_9FUNG</name>
<gene>
    <name evidence="2" type="ORF">CcCBS67573_g06556</name>
</gene>
<feature type="signal peptide" evidence="1">
    <location>
        <begin position="1"/>
        <end position="17"/>
    </location>
</feature>
<evidence type="ECO:0000313" key="3">
    <source>
        <dbReference type="Proteomes" id="UP000320333"/>
    </source>
</evidence>
<dbReference type="AlphaFoldDB" id="A0A507F4G1"/>
<organism evidence="2 3">
    <name type="scientific">Chytriomyces confervae</name>
    <dbReference type="NCBI Taxonomy" id="246404"/>
    <lineage>
        <taxon>Eukaryota</taxon>
        <taxon>Fungi</taxon>
        <taxon>Fungi incertae sedis</taxon>
        <taxon>Chytridiomycota</taxon>
        <taxon>Chytridiomycota incertae sedis</taxon>
        <taxon>Chytridiomycetes</taxon>
        <taxon>Chytridiales</taxon>
        <taxon>Chytriomycetaceae</taxon>
        <taxon>Chytriomyces</taxon>
    </lineage>
</organism>
<dbReference type="OrthoDB" id="2140796at2759"/>
<keyword evidence="1" id="KW-0732">Signal</keyword>
<comment type="caution">
    <text evidence="2">The sequence shown here is derived from an EMBL/GenBank/DDBJ whole genome shotgun (WGS) entry which is preliminary data.</text>
</comment>
<sequence>MLCPLLYISIAAVVVHAQAPISLQANFQALPACGQTCLTTAANKAQQASQLDFVTAVCRGAPLSAVLVEAGSCVTLQCTNPADRASAGTALNNIAGQCSGSAPVSPVSAVAQPTTVSAASQAPVATTAATVWAGCIMSSGAYISITHPLTASTINGGDDFEIRWTIAGTPDPSFAARAVTFEIDDASSPDNAVKAPSGDLIGANVTVGSLRATYKMPAGVPTGKTYTIKSLVQDGGWVKLCFSPLFAVQARPGVVDPVVSTAAKTSSAAAASGAPVATAAPTTTTAAAEKSGSEKMYGLRASTIVGIVFAMVLSF</sequence>
<dbReference type="EMBL" id="QEAP01000287">
    <property type="protein sequence ID" value="TPX70316.1"/>
    <property type="molecule type" value="Genomic_DNA"/>
</dbReference>
<protein>
    <recommendedName>
        <fullName evidence="4">Extracellular membrane protein CFEM domain-containing protein</fullName>
    </recommendedName>
</protein>
<keyword evidence="3" id="KW-1185">Reference proteome</keyword>
<dbReference type="Proteomes" id="UP000320333">
    <property type="component" value="Unassembled WGS sequence"/>
</dbReference>
<proteinExistence type="predicted"/>
<accession>A0A507F4G1</accession>
<evidence type="ECO:0008006" key="4">
    <source>
        <dbReference type="Google" id="ProtNLM"/>
    </source>
</evidence>
<evidence type="ECO:0000256" key="1">
    <source>
        <dbReference type="SAM" id="SignalP"/>
    </source>
</evidence>
<evidence type="ECO:0000313" key="2">
    <source>
        <dbReference type="EMBL" id="TPX70316.1"/>
    </source>
</evidence>
<reference evidence="2 3" key="1">
    <citation type="journal article" date="2019" name="Sci. Rep.">
        <title>Comparative genomics of chytrid fungi reveal insights into the obligate biotrophic and pathogenic lifestyle of Synchytrium endobioticum.</title>
        <authorList>
            <person name="van de Vossenberg B.T.L.H."/>
            <person name="Warris S."/>
            <person name="Nguyen H.D.T."/>
            <person name="van Gent-Pelzer M.P.E."/>
            <person name="Joly D.L."/>
            <person name="van de Geest H.C."/>
            <person name="Bonants P.J.M."/>
            <person name="Smith D.S."/>
            <person name="Levesque C.A."/>
            <person name="van der Lee T.A.J."/>
        </authorList>
    </citation>
    <scope>NUCLEOTIDE SEQUENCE [LARGE SCALE GENOMIC DNA]</scope>
    <source>
        <strain evidence="2 3">CBS 675.73</strain>
    </source>
</reference>
<feature type="chain" id="PRO_5021493852" description="Extracellular membrane protein CFEM domain-containing protein" evidence="1">
    <location>
        <begin position="18"/>
        <end position="315"/>
    </location>
</feature>